<organism evidence="2 3">
    <name type="scientific">Segatella oulorum</name>
    <dbReference type="NCBI Taxonomy" id="28136"/>
    <lineage>
        <taxon>Bacteria</taxon>
        <taxon>Pseudomonadati</taxon>
        <taxon>Bacteroidota</taxon>
        <taxon>Bacteroidia</taxon>
        <taxon>Bacteroidales</taxon>
        <taxon>Prevotellaceae</taxon>
        <taxon>Segatella</taxon>
    </lineage>
</organism>
<gene>
    <name evidence="2" type="ORF">SAMN02745202_02066</name>
</gene>
<evidence type="ECO:0000313" key="3">
    <source>
        <dbReference type="Proteomes" id="UP000190065"/>
    </source>
</evidence>
<evidence type="ECO:0008006" key="4">
    <source>
        <dbReference type="Google" id="ProtNLM"/>
    </source>
</evidence>
<evidence type="ECO:0000256" key="1">
    <source>
        <dbReference type="SAM" id="SignalP"/>
    </source>
</evidence>
<proteinExistence type="predicted"/>
<name>A0A1T4R232_9BACT</name>
<dbReference type="Proteomes" id="UP000190065">
    <property type="component" value="Unassembled WGS sequence"/>
</dbReference>
<dbReference type="STRING" id="28136.SAMN02745202_02066"/>
<keyword evidence="1" id="KW-0732">Signal</keyword>
<dbReference type="eggNOG" id="ENOG502Z7ZW">
    <property type="taxonomic scope" value="Bacteria"/>
</dbReference>
<dbReference type="AlphaFoldDB" id="A0A1T4R232"/>
<reference evidence="2 3" key="1">
    <citation type="submission" date="2017-02" db="EMBL/GenBank/DDBJ databases">
        <authorList>
            <person name="Peterson S.W."/>
        </authorList>
    </citation>
    <scope>NUCLEOTIDE SEQUENCE [LARGE SCALE GENOMIC DNA]</scope>
    <source>
        <strain evidence="2 3">ATCC 43324</strain>
    </source>
</reference>
<sequence length="712" mass="81056">MKKTLFALLLVVIALPVSAFDDKDYKAYVEKVKKEVWSRNLPQFKNRNVPARFNNESAVILARYEEATVDQKRKFSIYANQGIVKQINSTHLQRYLIKINDKAALEKFSTFDYRKFDRPIYGGLGRDDHRTVLGVKVIKPSGQEKEVDSSDYQDVEEGKKGKEKRAKLAVPDLQIGDMIDYFIYDIDNVKEENIPPLSFVFRSEYPILDYQIHCAIDKKMCTQYRTLNGAPDFVASNTDDEVVLDARVKDIDKTLPKYGYNAVAQAPYTLLYITGKVELSYVPESTKKKGLQANPSVEVIQKDAWNLWANSKISWSMDKLMLKVIKQAKTLADDQAKADYIYNYMLMRSIVYKTPYMYYDSRFASLFSELLERADVPFSRALTTSWENEPYDKIISYSDATPIIVLKNGKVYVPIYPYFAGGNVVPSTFQNRDASRCDLPKKYYKGPFTAMKIPGSTAEDNVRTVDVKASVDGGLLHIVRQSTSTGCEKEGLAMTLASAEEMAQSWGKPYGMETYESLLLEKKSKAEGLAKERAEKDKKDIEERFKDEVKSFHDKAPVKINATRVTSFGNDNQPFTYQTDYTMDGLVKKAGRNLTISVGQLIGQQKHLEGKERKRSEDVYYDYPSSYKVNLDLEVPSGYSVSAESLQKLNTLVDNAAIRFEVNAEQAKGKVIVHVQKVYKKQIVPVAEWAQLLEALDRAYAFTNQQVILKKN</sequence>
<feature type="chain" id="PRO_5010559345" description="DUF3857 domain-containing protein" evidence="1">
    <location>
        <begin position="20"/>
        <end position="712"/>
    </location>
</feature>
<protein>
    <recommendedName>
        <fullName evidence="4">DUF3857 domain-containing protein</fullName>
    </recommendedName>
</protein>
<evidence type="ECO:0000313" key="2">
    <source>
        <dbReference type="EMBL" id="SKA10132.1"/>
    </source>
</evidence>
<dbReference type="Gene3D" id="2.60.40.3140">
    <property type="match status" value="1"/>
</dbReference>
<accession>A0A1T4R232</accession>
<dbReference type="Gene3D" id="2.60.120.1130">
    <property type="match status" value="1"/>
</dbReference>
<feature type="signal peptide" evidence="1">
    <location>
        <begin position="1"/>
        <end position="19"/>
    </location>
</feature>
<dbReference type="EMBL" id="FUXK01000027">
    <property type="protein sequence ID" value="SKA10132.1"/>
    <property type="molecule type" value="Genomic_DNA"/>
</dbReference>
<dbReference type="RefSeq" id="WP_025070659.1">
    <property type="nucleotide sequence ID" value="NZ_FUXK01000027.1"/>
</dbReference>